<dbReference type="PANTHER" id="PTHR46888">
    <property type="entry name" value="ZINC KNUCKLE DOMAINCONTAINING PROTEIN-RELATED"/>
    <property type="match status" value="1"/>
</dbReference>
<keyword evidence="4" id="KW-1185">Reference proteome</keyword>
<dbReference type="GO" id="GO:0003676">
    <property type="term" value="F:nucleic acid binding"/>
    <property type="evidence" value="ECO:0007669"/>
    <property type="project" value="InterPro"/>
</dbReference>
<dbReference type="InterPro" id="IPR001878">
    <property type="entry name" value="Znf_CCHC"/>
</dbReference>
<feature type="compositionally biased region" description="Basic and acidic residues" evidence="1">
    <location>
        <begin position="10"/>
        <end position="27"/>
    </location>
</feature>
<dbReference type="PANTHER" id="PTHR46888:SF1">
    <property type="entry name" value="RIBONUCLEASE H"/>
    <property type="match status" value="1"/>
</dbReference>
<evidence type="ECO:0000259" key="2">
    <source>
        <dbReference type="SMART" id="SM00343"/>
    </source>
</evidence>
<dbReference type="OrthoDB" id="10066033at2759"/>
<dbReference type="InterPro" id="IPR036875">
    <property type="entry name" value="Znf_CCHC_sf"/>
</dbReference>
<protein>
    <recommendedName>
        <fullName evidence="2">CCHC-type domain-containing protein</fullName>
    </recommendedName>
</protein>
<feature type="compositionally biased region" description="Polar residues" evidence="1">
    <location>
        <begin position="237"/>
        <end position="258"/>
    </location>
</feature>
<feature type="domain" description="CCHC-type" evidence="2">
    <location>
        <begin position="272"/>
        <end position="288"/>
    </location>
</feature>
<reference evidence="3" key="2">
    <citation type="submission" date="2021-01" db="UniProtKB">
        <authorList>
            <consortium name="EnsemblMetazoa"/>
        </authorList>
    </citation>
    <scope>IDENTIFICATION</scope>
</reference>
<evidence type="ECO:0000313" key="4">
    <source>
        <dbReference type="Proteomes" id="UP000007110"/>
    </source>
</evidence>
<dbReference type="GeneID" id="105437551"/>
<dbReference type="Gene3D" id="1.10.4020.10">
    <property type="entry name" value="DNA breaking-rejoining enzymes"/>
    <property type="match status" value="1"/>
</dbReference>
<sequence length="524" mass="58354">MELYVDDCVNEARDERAETRASASEARRLESELVALQIKLAELRSDAGNTSQSVPKVRIPPIPPSQDGKDDIDSYLCRFERHAVSVDWNTDVWALVVSALLTGKALQIISRLTVDEAKNYNAVMTALLKGYDLMEEGCRLKFRHAKIQSGETYIQFASRIEKYFDRWLELSPYDSSIDGMKSLTLQEQVLDTGNRELLMFIKERQPSSLQNLLILADQYRDAHSDPRTHRIRDRPSTETQQSEGSGSKSHGRESQSLGGKTMPRSSQREERTCHVCKKVGHLSWNCPQRKRPEKGASMSVGGPSSEPAVTGTGNVESGSTSLNGRSFAENHEGICIIDFKSPVIERNLTEDGMGVKLAGGEIFPLLSAAACGIQEDDLKVCKGLVNGALVDMLRDTGCSTVVVRRDLIHHTTQAKWRPCVMNPLYDLVFGQVSGVRKSDDPDPDWTPRYHRANAVETREQKRQAARTRPPLHVPKPFDDAVVVEDLIKVQAEDESLSTARKFADTGEKKISRQGNCFLEVCGPI</sequence>
<dbReference type="OMA" id="ENHEGIC"/>
<feature type="region of interest" description="Disordered" evidence="1">
    <location>
        <begin position="47"/>
        <end position="68"/>
    </location>
</feature>
<dbReference type="Gene3D" id="4.10.60.10">
    <property type="entry name" value="Zinc finger, CCHC-type"/>
    <property type="match status" value="1"/>
</dbReference>
<feature type="region of interest" description="Disordered" evidence="1">
    <location>
        <begin position="1"/>
        <end position="27"/>
    </location>
</feature>
<dbReference type="Proteomes" id="UP000007110">
    <property type="component" value="Unassembled WGS sequence"/>
</dbReference>
<organism evidence="3 4">
    <name type="scientific">Strongylocentrotus purpuratus</name>
    <name type="common">Purple sea urchin</name>
    <dbReference type="NCBI Taxonomy" id="7668"/>
    <lineage>
        <taxon>Eukaryota</taxon>
        <taxon>Metazoa</taxon>
        <taxon>Echinodermata</taxon>
        <taxon>Eleutherozoa</taxon>
        <taxon>Echinozoa</taxon>
        <taxon>Echinoidea</taxon>
        <taxon>Euechinoidea</taxon>
        <taxon>Echinacea</taxon>
        <taxon>Camarodonta</taxon>
        <taxon>Echinidea</taxon>
        <taxon>Strongylocentrotidae</taxon>
        <taxon>Strongylocentrotus</taxon>
    </lineage>
</organism>
<dbReference type="SUPFAM" id="SSF57756">
    <property type="entry name" value="Retrovirus zinc finger-like domains"/>
    <property type="match status" value="1"/>
</dbReference>
<accession>A0A7M7N8X6</accession>
<dbReference type="AlphaFoldDB" id="A0A7M7N8X6"/>
<dbReference type="KEGG" id="spu:105437551"/>
<reference evidence="4" key="1">
    <citation type="submission" date="2015-02" db="EMBL/GenBank/DDBJ databases">
        <title>Genome sequencing for Strongylocentrotus purpuratus.</title>
        <authorList>
            <person name="Murali S."/>
            <person name="Liu Y."/>
            <person name="Vee V."/>
            <person name="English A."/>
            <person name="Wang M."/>
            <person name="Skinner E."/>
            <person name="Han Y."/>
            <person name="Muzny D.M."/>
            <person name="Worley K.C."/>
            <person name="Gibbs R.A."/>
        </authorList>
    </citation>
    <scope>NUCLEOTIDE SEQUENCE</scope>
</reference>
<dbReference type="RefSeq" id="XP_030832238.1">
    <property type="nucleotide sequence ID" value="XM_030976378.1"/>
</dbReference>
<feature type="region of interest" description="Disordered" evidence="1">
    <location>
        <begin position="223"/>
        <end position="272"/>
    </location>
</feature>
<dbReference type="SMART" id="SM00343">
    <property type="entry name" value="ZnF_C2HC"/>
    <property type="match status" value="1"/>
</dbReference>
<dbReference type="GO" id="GO:0008270">
    <property type="term" value="F:zinc ion binding"/>
    <property type="evidence" value="ECO:0007669"/>
    <property type="project" value="InterPro"/>
</dbReference>
<dbReference type="Pfam" id="PF02023">
    <property type="entry name" value="SCAN"/>
    <property type="match status" value="1"/>
</dbReference>
<dbReference type="SUPFAM" id="SSF47353">
    <property type="entry name" value="Retrovirus capsid dimerization domain-like"/>
    <property type="match status" value="1"/>
</dbReference>
<dbReference type="EnsemblMetazoa" id="XM_030976378">
    <property type="protein sequence ID" value="XP_030832238"/>
    <property type="gene ID" value="LOC105437551"/>
</dbReference>
<evidence type="ECO:0000256" key="1">
    <source>
        <dbReference type="SAM" id="MobiDB-lite"/>
    </source>
</evidence>
<dbReference type="InParanoid" id="A0A7M7N8X6"/>
<name>A0A7M7N8X6_STRPU</name>
<dbReference type="InterPro" id="IPR003309">
    <property type="entry name" value="SCAN_dom"/>
</dbReference>
<feature type="region of interest" description="Disordered" evidence="1">
    <location>
        <begin position="286"/>
        <end position="319"/>
    </location>
</feature>
<evidence type="ECO:0000313" key="3">
    <source>
        <dbReference type="EnsemblMetazoa" id="XP_030832238"/>
    </source>
</evidence>
<proteinExistence type="predicted"/>
<feature type="compositionally biased region" description="Basic and acidic residues" evidence="1">
    <location>
        <begin position="223"/>
        <end position="236"/>
    </location>
</feature>
<dbReference type="InterPro" id="IPR038269">
    <property type="entry name" value="SCAN_sf"/>
</dbReference>